<dbReference type="AlphaFoldDB" id="G0VGR3"/>
<keyword evidence="3" id="KW-1185">Reference proteome</keyword>
<dbReference type="RefSeq" id="XP_003677039.1">
    <property type="nucleotide sequence ID" value="XM_003676991.1"/>
</dbReference>
<dbReference type="GO" id="GO:0006696">
    <property type="term" value="P:ergosterol biosynthetic process"/>
    <property type="evidence" value="ECO:0007669"/>
    <property type="project" value="EnsemblFungi"/>
</dbReference>
<evidence type="ECO:0000313" key="2">
    <source>
        <dbReference type="EMBL" id="CCC70684.1"/>
    </source>
</evidence>
<evidence type="ECO:0000256" key="1">
    <source>
        <dbReference type="SAM" id="Phobius"/>
    </source>
</evidence>
<reference key="2">
    <citation type="submission" date="2011-08" db="EMBL/GenBank/DDBJ databases">
        <title>Genome sequence of Naumovozyma castellii.</title>
        <authorList>
            <person name="Gordon J.L."/>
            <person name="Armisen D."/>
            <person name="Proux-Wera E."/>
            <person name="OhEigeartaigh S.S."/>
            <person name="Byrne K.P."/>
            <person name="Wolfe K.H."/>
        </authorList>
    </citation>
    <scope>NUCLEOTIDE SEQUENCE</scope>
    <source>
        <strain>Type strain:CBS 4309</strain>
    </source>
</reference>
<keyword evidence="1" id="KW-1133">Transmembrane helix</keyword>
<gene>
    <name evidence="2" type="primary">NCAS0F02000</name>
    <name evidence="2" type="ordered locus">NCAS_0F02000</name>
</gene>
<dbReference type="Proteomes" id="UP000001640">
    <property type="component" value="Chromosome 6"/>
</dbReference>
<reference evidence="2 3" key="1">
    <citation type="journal article" date="2011" name="Proc. Natl. Acad. Sci. U.S.A.">
        <title>Evolutionary erosion of yeast sex chromosomes by mating-type switching accidents.</title>
        <authorList>
            <person name="Gordon J.L."/>
            <person name="Armisen D."/>
            <person name="Proux-Wera E."/>
            <person name="Oheigeartaigh S.S."/>
            <person name="Byrne K.P."/>
            <person name="Wolfe K.H."/>
        </authorList>
    </citation>
    <scope>NUCLEOTIDE SEQUENCE [LARGE SCALE GENOMIC DNA]</scope>
    <source>
        <strain evidence="3">ATCC 76901 / BCRC 22586 / CBS 4309 / NBRC 1992 / NRRL Y-12630</strain>
    </source>
</reference>
<proteinExistence type="predicted"/>
<feature type="transmembrane region" description="Helical" evidence="1">
    <location>
        <begin position="36"/>
        <end position="56"/>
    </location>
</feature>
<sequence length="241" mass="28951">MSVINSYFYFENKTITWLSHQPYVHQFIHDKISGRITLYLLIVGFIAFIQELYVTIEMSLLQKETYDELNLGKIDEGLKLHRMLVSEEYHSHEYLDEKNNIVIEEFEDYDKFFSKPVHVSTLYVDCNVFKEDRKEPILSKPLKFYIEFSPEDYEEEKRPEFGCSLGLLRNKLYHLFKDSQIYHDLVNQKEEQFTISQSVMIFNKYHEILPTNIDSVQLCFLKMETRDKIECEFHINKKPNV</sequence>
<keyword evidence="1" id="KW-0472">Membrane</keyword>
<dbReference type="GO" id="GO:0006879">
    <property type="term" value="P:intracellular iron ion homeostasis"/>
    <property type="evidence" value="ECO:0007669"/>
    <property type="project" value="EnsemblFungi"/>
</dbReference>
<dbReference type="GeneID" id="96904332"/>
<dbReference type="OMA" id="FEDRDKF"/>
<dbReference type="FunCoup" id="G0VGR3">
    <property type="interactions" value="77"/>
</dbReference>
<accession>G0VGR3</accession>
<dbReference type="KEGG" id="ncs:NCAS_0F02000"/>
<keyword evidence="1" id="KW-0812">Transmembrane</keyword>
<dbReference type="GO" id="GO:0007005">
    <property type="term" value="P:mitochondrion organization"/>
    <property type="evidence" value="ECO:0007669"/>
    <property type="project" value="EnsemblFungi"/>
</dbReference>
<name>G0VGR3_NAUCA</name>
<organism evidence="2 3">
    <name type="scientific">Naumovozyma castellii</name>
    <name type="common">Yeast</name>
    <name type="synonym">Saccharomyces castellii</name>
    <dbReference type="NCBI Taxonomy" id="27288"/>
    <lineage>
        <taxon>Eukaryota</taxon>
        <taxon>Fungi</taxon>
        <taxon>Dikarya</taxon>
        <taxon>Ascomycota</taxon>
        <taxon>Saccharomycotina</taxon>
        <taxon>Saccharomycetes</taxon>
        <taxon>Saccharomycetales</taxon>
        <taxon>Saccharomycetaceae</taxon>
        <taxon>Naumovozyma</taxon>
    </lineage>
</organism>
<dbReference type="HOGENOM" id="CLU_101860_0_0_1"/>
<dbReference type="eggNOG" id="ENOG502QRC6">
    <property type="taxonomic scope" value="Eukaryota"/>
</dbReference>
<evidence type="ECO:0000313" key="3">
    <source>
        <dbReference type="Proteomes" id="UP000001640"/>
    </source>
</evidence>
<protein>
    <submittedName>
        <fullName evidence="2">Uncharacterized protein</fullName>
    </submittedName>
</protein>
<dbReference type="OrthoDB" id="4041975at2759"/>
<dbReference type="EMBL" id="HE576757">
    <property type="protein sequence ID" value="CCC70684.1"/>
    <property type="molecule type" value="Genomic_DNA"/>
</dbReference>
<dbReference type="InParanoid" id="G0VGR3"/>